<keyword evidence="5 10" id="KW-0566">Pantothenate biosynthesis</keyword>
<dbReference type="OrthoDB" id="9793586at2"/>
<dbReference type="Pfam" id="PF02558">
    <property type="entry name" value="ApbA"/>
    <property type="match status" value="1"/>
</dbReference>
<dbReference type="InterPro" id="IPR013332">
    <property type="entry name" value="KPR_N"/>
</dbReference>
<dbReference type="AlphaFoldDB" id="A0A062TUK3"/>
<dbReference type="GO" id="GO:0005737">
    <property type="term" value="C:cytoplasm"/>
    <property type="evidence" value="ECO:0007669"/>
    <property type="project" value="TreeGrafter"/>
</dbReference>
<evidence type="ECO:0000256" key="2">
    <source>
        <dbReference type="ARBA" id="ARBA00007870"/>
    </source>
</evidence>
<comment type="similarity">
    <text evidence="2 10">Belongs to the ketopantoate reductase family.</text>
</comment>
<evidence type="ECO:0000256" key="3">
    <source>
        <dbReference type="ARBA" id="ARBA00013014"/>
    </source>
</evidence>
<dbReference type="UniPathway" id="UPA00028">
    <property type="reaction ID" value="UER00004"/>
</dbReference>
<dbReference type="GO" id="GO:0015940">
    <property type="term" value="P:pantothenate biosynthetic process"/>
    <property type="evidence" value="ECO:0007669"/>
    <property type="project" value="UniProtKB-UniPathway"/>
</dbReference>
<dbReference type="RefSeq" id="WP_034828509.1">
    <property type="nucleotide sequence ID" value="NZ_AWFA01000048.1"/>
</dbReference>
<evidence type="ECO:0000313" key="14">
    <source>
        <dbReference type="Proteomes" id="UP000249123"/>
    </source>
</evidence>
<comment type="catalytic activity">
    <reaction evidence="9 10">
        <text>(R)-pantoate + NADP(+) = 2-dehydropantoate + NADPH + H(+)</text>
        <dbReference type="Rhea" id="RHEA:16233"/>
        <dbReference type="ChEBI" id="CHEBI:11561"/>
        <dbReference type="ChEBI" id="CHEBI:15378"/>
        <dbReference type="ChEBI" id="CHEBI:15980"/>
        <dbReference type="ChEBI" id="CHEBI:57783"/>
        <dbReference type="ChEBI" id="CHEBI:58349"/>
        <dbReference type="EC" id="1.1.1.169"/>
    </reaction>
</comment>
<keyword evidence="7 10" id="KW-0560">Oxidoreductase</keyword>
<dbReference type="eggNOG" id="COG1893">
    <property type="taxonomic scope" value="Bacteria"/>
</dbReference>
<dbReference type="InterPro" id="IPR013328">
    <property type="entry name" value="6PGD_dom2"/>
</dbReference>
<evidence type="ECO:0000256" key="4">
    <source>
        <dbReference type="ARBA" id="ARBA00019465"/>
    </source>
</evidence>
<evidence type="ECO:0000313" key="13">
    <source>
        <dbReference type="EMBL" id="RAN32550.1"/>
    </source>
</evidence>
<feature type="domain" description="Ketopantoate reductase C-terminal" evidence="12">
    <location>
        <begin position="182"/>
        <end position="306"/>
    </location>
</feature>
<keyword evidence="6 10" id="KW-0521">NADP</keyword>
<name>A0A062TUK3_9PROT</name>
<evidence type="ECO:0000256" key="1">
    <source>
        <dbReference type="ARBA" id="ARBA00004994"/>
    </source>
</evidence>
<evidence type="ECO:0000259" key="12">
    <source>
        <dbReference type="Pfam" id="PF08546"/>
    </source>
</evidence>
<dbReference type="Gene3D" id="3.40.50.720">
    <property type="entry name" value="NAD(P)-binding Rossmann-like Domain"/>
    <property type="match status" value="1"/>
</dbReference>
<dbReference type="InterPro" id="IPR008927">
    <property type="entry name" value="6-PGluconate_DH-like_C_sf"/>
</dbReference>
<dbReference type="SUPFAM" id="SSF48179">
    <property type="entry name" value="6-phosphogluconate dehydrogenase C-terminal domain-like"/>
    <property type="match status" value="1"/>
</dbReference>
<dbReference type="InterPro" id="IPR036291">
    <property type="entry name" value="NAD(P)-bd_dom_sf"/>
</dbReference>
<dbReference type="Proteomes" id="UP000249123">
    <property type="component" value="Unassembled WGS sequence"/>
</dbReference>
<dbReference type="EMBL" id="AWFB01000032">
    <property type="protein sequence ID" value="RAN32550.1"/>
    <property type="molecule type" value="Genomic_DNA"/>
</dbReference>
<evidence type="ECO:0000256" key="7">
    <source>
        <dbReference type="ARBA" id="ARBA00023002"/>
    </source>
</evidence>
<dbReference type="InterPro" id="IPR013752">
    <property type="entry name" value="KPA_reductase"/>
</dbReference>
<dbReference type="EC" id="1.1.1.169" evidence="3 10"/>
<evidence type="ECO:0000259" key="11">
    <source>
        <dbReference type="Pfam" id="PF02558"/>
    </source>
</evidence>
<dbReference type="InterPro" id="IPR051402">
    <property type="entry name" value="KPR-Related"/>
</dbReference>
<dbReference type="PANTHER" id="PTHR21708">
    <property type="entry name" value="PROBABLE 2-DEHYDROPANTOATE 2-REDUCTASE"/>
    <property type="match status" value="1"/>
</dbReference>
<evidence type="ECO:0000256" key="9">
    <source>
        <dbReference type="ARBA" id="ARBA00048793"/>
    </source>
</evidence>
<organism evidence="13 14">
    <name type="scientific">Hyphomonas pacifica</name>
    <dbReference type="NCBI Taxonomy" id="1280941"/>
    <lineage>
        <taxon>Bacteria</taxon>
        <taxon>Pseudomonadati</taxon>
        <taxon>Pseudomonadota</taxon>
        <taxon>Alphaproteobacteria</taxon>
        <taxon>Hyphomonadales</taxon>
        <taxon>Hyphomonadaceae</taxon>
        <taxon>Hyphomonas</taxon>
    </lineage>
</organism>
<dbReference type="SUPFAM" id="SSF51735">
    <property type="entry name" value="NAD(P)-binding Rossmann-fold domains"/>
    <property type="match status" value="1"/>
</dbReference>
<gene>
    <name evidence="13" type="ORF">HY3_14995</name>
</gene>
<dbReference type="PANTHER" id="PTHR21708:SF26">
    <property type="entry name" value="2-DEHYDROPANTOATE 2-REDUCTASE"/>
    <property type="match status" value="1"/>
</dbReference>
<dbReference type="NCBIfam" id="TIGR00745">
    <property type="entry name" value="apbA_panE"/>
    <property type="match status" value="1"/>
</dbReference>
<dbReference type="InterPro" id="IPR003710">
    <property type="entry name" value="ApbA"/>
</dbReference>
<evidence type="ECO:0000256" key="6">
    <source>
        <dbReference type="ARBA" id="ARBA00022857"/>
    </source>
</evidence>
<reference evidence="13 14" key="1">
    <citation type="submission" date="2013-04" db="EMBL/GenBank/DDBJ databases">
        <title>Hyphomonas sp. T24B3 Genome Sequencing.</title>
        <authorList>
            <person name="Lai Q."/>
            <person name="Shao Z."/>
        </authorList>
    </citation>
    <scope>NUCLEOTIDE SEQUENCE [LARGE SCALE GENOMIC DNA]</scope>
    <source>
        <strain evidence="13 14">T24B3</strain>
    </source>
</reference>
<dbReference type="STRING" id="1280941.HY2_16235"/>
<protein>
    <recommendedName>
        <fullName evidence="4 10">2-dehydropantoate 2-reductase</fullName>
        <ecNumber evidence="3 10">1.1.1.169</ecNumber>
    </recommendedName>
    <alternativeName>
        <fullName evidence="8 10">Ketopantoate reductase</fullName>
    </alternativeName>
</protein>
<comment type="function">
    <text evidence="10">Catalyzes the NADPH-dependent reduction of ketopantoate into pantoic acid.</text>
</comment>
<comment type="caution">
    <text evidence="13">The sequence shown here is derived from an EMBL/GenBank/DDBJ whole genome shotgun (WGS) entry which is preliminary data.</text>
</comment>
<dbReference type="FunFam" id="1.10.1040.10:FF:000017">
    <property type="entry name" value="2-dehydropantoate 2-reductase"/>
    <property type="match status" value="1"/>
</dbReference>
<evidence type="ECO:0000256" key="10">
    <source>
        <dbReference type="RuleBase" id="RU362068"/>
    </source>
</evidence>
<sequence>MGAQTAKIAILGGGAMGSVFAGLFAETGHEVTIVSRAGAHMDAIRANGLRLDGASGDRRVQVRALDTPPSEEFDLIILATKATQVEAAVGSLAPMIGEATSILAMQNGLGAADIVAGHVDAHRLAVGIAAAFGASVVSPGYAHHTGMGAIKIGAYRDMADEKTAQIADLWCSASFKAEAVSDILTMQWEKLICNASFSAPCAITGLTVGEALTDPALGSICLQAGIETWEIARACGVPLTVTDPEAHVHAFAERVAAAKPSLLQDVEAGRPSEIDFINGAVPREAAKMGLKAPVNQTLSAIVKAIEAKRGA</sequence>
<accession>A0A062TUK3</accession>
<dbReference type="Pfam" id="PF08546">
    <property type="entry name" value="ApbA_C"/>
    <property type="match status" value="1"/>
</dbReference>
<keyword evidence="14" id="KW-1185">Reference proteome</keyword>
<dbReference type="GO" id="GO:0008677">
    <property type="term" value="F:2-dehydropantoate 2-reductase activity"/>
    <property type="evidence" value="ECO:0007669"/>
    <property type="project" value="UniProtKB-EC"/>
</dbReference>
<evidence type="ECO:0000256" key="5">
    <source>
        <dbReference type="ARBA" id="ARBA00022655"/>
    </source>
</evidence>
<dbReference type="Gene3D" id="1.10.1040.10">
    <property type="entry name" value="N-(1-d-carboxylethyl)-l-norvaline Dehydrogenase, domain 2"/>
    <property type="match status" value="1"/>
</dbReference>
<comment type="pathway">
    <text evidence="1 10">Cofactor biosynthesis; (R)-pantothenate biosynthesis; (R)-pantoate from 3-methyl-2-oxobutanoate: step 2/2.</text>
</comment>
<proteinExistence type="inferred from homology"/>
<feature type="domain" description="Ketopantoate reductase N-terminal" evidence="11">
    <location>
        <begin position="8"/>
        <end position="156"/>
    </location>
</feature>
<evidence type="ECO:0000256" key="8">
    <source>
        <dbReference type="ARBA" id="ARBA00032024"/>
    </source>
</evidence>